<dbReference type="PRINTS" id="PR00449">
    <property type="entry name" value="RASTRNSFRMNG"/>
</dbReference>
<dbReference type="GO" id="GO:0006888">
    <property type="term" value="P:endoplasmic reticulum to Golgi vesicle-mediated transport"/>
    <property type="evidence" value="ECO:0007669"/>
    <property type="project" value="TreeGrafter"/>
</dbReference>
<dbReference type="InterPro" id="IPR018391">
    <property type="entry name" value="PQQ_b-propeller_rpt"/>
</dbReference>
<dbReference type="PANTHER" id="PTHR19876:SF2">
    <property type="entry name" value="COATOMER SUBUNIT BETA"/>
    <property type="match status" value="1"/>
</dbReference>
<dbReference type="AlphaFoldDB" id="A0A7G9YKZ9"/>
<evidence type="ECO:0000256" key="1">
    <source>
        <dbReference type="ARBA" id="ARBA00022574"/>
    </source>
</evidence>
<dbReference type="Gene3D" id="3.40.50.300">
    <property type="entry name" value="P-loop containing nucleotide triphosphate hydrolases"/>
    <property type="match status" value="1"/>
</dbReference>
<dbReference type="InterPro" id="IPR025375">
    <property type="entry name" value="DUF4365"/>
</dbReference>
<dbReference type="InterPro" id="IPR020472">
    <property type="entry name" value="WD40_PAC1"/>
</dbReference>
<dbReference type="PROSITE" id="PS50104">
    <property type="entry name" value="TIR"/>
    <property type="match status" value="1"/>
</dbReference>
<keyword evidence="1" id="KW-0853">WD repeat</keyword>
<dbReference type="SUPFAM" id="SSF50978">
    <property type="entry name" value="WD40 repeat-like"/>
    <property type="match status" value="1"/>
</dbReference>
<sequence length="1099" mass="122903">MSNTFGYDVFLSYSSQDKRIVHALAERLKQEGLRVWLDAWVIQPGAMIGLQIQHGLEKSRTLLMCMSPAYFDSEWTTLEHHTLLFRDPTNEKRRFIPLLIEDCAMPDIIAQFAYIDWRTRSDESYDKLLTSCRGEAAEPVAREMQVVQEPMMVLEGHTDVVWDVAVTPDGKTVVSGSDDNTLKVWDLATGKCRATFEGHVSEVWSVAVTPDCKTVVSGSGDTTLKVWDLETGQCRATLEGHVSEVLGVAVTPDCKTVVSGSGDTTLKVWDLETGQCRATLEGHTNTVWSVAVTPDGRTAVSGSADNTLKVWDIETGQCRATLAGHTYEVNDVAVTPDGKTIVSGSLDLTLKVWDIETGQCRATLEGHTNTVFGVAVTPDGKTIVSGSYDMTLRVWDIETGQCRAIFECHTDAVWGVAVTPDGKTVISGSGDNTLRVWDLPEPDMSIEAANSARYTNAKVVLVGESGVGKTGIAMRLAEDRWQETGSTHGMNVWQLNLPEVATADMEREVWLWDFAGQPDYRLIHQLYMDEIALALMVIDPQRDDPFEPLDHWEKALSSAVKHDSAMLIVAGRCDRGGLTISQSKVDRYQQEHGYSGFLNTAAKTGDGCADLKTLIAEHIPWKRLPWTATTLLFKTLKDAIIRIKEEEIVLIRISELRQRLLMELPNESIAEDKLRAVVGLLAGQGLIQMLDFGDFVLLQPEQINNYASAVVRSARDNVEEVGAVPERTVMEAGIDFKDMERLNEADEKILLRAMLQTFINHALCARVETEGGTQLVFPSYFKQDRPEIPEQPNVAVTYGFLGTLDEIYSTLVVRLHHTNGFEMRELWRYAADFTTLSGKRVGLQMTKKKDTAAEIQVYFEAGTYMDTKVSFIKYIHEHLKKHAQDVTRTRSYVCPHCDTPLENRQAIKKRLEMGKTDILCGVCEERVTLVDLIEEKFASDAFLQAVKRMDEQAQINLDNESIELILVGHAYSTIGEAGHIFRPTPNSDWGIDGEIEFKNDKGEASGRRVYLQLKSGDSHLRTRKHDGKEIFQIKNPRHAEYWQAHKYPVMLVIRTSDDEIRWMNVTEYLQEHGTATKQIVFDGEPFTALNVVGLSGKAL</sequence>
<dbReference type="SMART" id="SM00564">
    <property type="entry name" value="PQQ"/>
    <property type="match status" value="6"/>
</dbReference>
<evidence type="ECO:0000313" key="4">
    <source>
        <dbReference type="EMBL" id="QNO48683.1"/>
    </source>
</evidence>
<dbReference type="Pfam" id="PF00400">
    <property type="entry name" value="WD40"/>
    <property type="match status" value="3"/>
</dbReference>
<dbReference type="PRINTS" id="PR00320">
    <property type="entry name" value="GPROTEINBRPT"/>
</dbReference>
<dbReference type="Pfam" id="PF25173">
    <property type="entry name" value="Beta-prop_WDR3_1st"/>
    <property type="match status" value="1"/>
</dbReference>
<dbReference type="InterPro" id="IPR019775">
    <property type="entry name" value="WD40_repeat_CS"/>
</dbReference>
<dbReference type="PROSITE" id="PS50294">
    <property type="entry name" value="WD_REPEATS_REGION"/>
    <property type="match status" value="7"/>
</dbReference>
<feature type="domain" description="TIR" evidence="3">
    <location>
        <begin position="5"/>
        <end position="137"/>
    </location>
</feature>
<dbReference type="GO" id="GO:0007165">
    <property type="term" value="P:signal transduction"/>
    <property type="evidence" value="ECO:0007669"/>
    <property type="project" value="InterPro"/>
</dbReference>
<dbReference type="PROSITE" id="PS00678">
    <property type="entry name" value="WD_REPEATS_1"/>
    <property type="match status" value="7"/>
</dbReference>
<dbReference type="SMART" id="SM00320">
    <property type="entry name" value="WD40"/>
    <property type="match status" value="7"/>
</dbReference>
<keyword evidence="2" id="KW-0677">Repeat</keyword>
<dbReference type="SMART" id="SM00175">
    <property type="entry name" value="RAB"/>
    <property type="match status" value="1"/>
</dbReference>
<dbReference type="GO" id="GO:0006886">
    <property type="term" value="P:intracellular protein transport"/>
    <property type="evidence" value="ECO:0007669"/>
    <property type="project" value="TreeGrafter"/>
</dbReference>
<dbReference type="InterPro" id="IPR000157">
    <property type="entry name" value="TIR_dom"/>
</dbReference>
<reference evidence="4" key="1">
    <citation type="submission" date="2020-06" db="EMBL/GenBank/DDBJ databases">
        <title>Unique genomic features of the anaerobic methanotrophic archaea.</title>
        <authorList>
            <person name="Chadwick G.L."/>
            <person name="Skennerton C.T."/>
            <person name="Laso-Perez R."/>
            <person name="Leu A.O."/>
            <person name="Speth D.R."/>
            <person name="Yu H."/>
            <person name="Morgan-Lang C."/>
            <person name="Hatzenpichler R."/>
            <person name="Goudeau D."/>
            <person name="Malmstrom R."/>
            <person name="Brazelton W.J."/>
            <person name="Woyke T."/>
            <person name="Hallam S.J."/>
            <person name="Tyson G.W."/>
            <person name="Wegener G."/>
            <person name="Boetius A."/>
            <person name="Orphan V."/>
        </authorList>
    </citation>
    <scope>NUCLEOTIDE SEQUENCE</scope>
</reference>
<dbReference type="InterPro" id="IPR036322">
    <property type="entry name" value="WD40_repeat_dom_sf"/>
</dbReference>
<accession>A0A7G9YKZ9</accession>
<dbReference type="InterPro" id="IPR035897">
    <property type="entry name" value="Toll_tir_struct_dom_sf"/>
</dbReference>
<protein>
    <recommendedName>
        <fullName evidence="3">TIR domain-containing protein</fullName>
    </recommendedName>
</protein>
<proteinExistence type="predicted"/>
<dbReference type="GO" id="GO:0006890">
    <property type="term" value="P:retrograde vesicle-mediated transport, Golgi to endoplasmic reticulum"/>
    <property type="evidence" value="ECO:0007669"/>
    <property type="project" value="TreeGrafter"/>
</dbReference>
<dbReference type="PROSITE" id="PS51419">
    <property type="entry name" value="RAB"/>
    <property type="match status" value="1"/>
</dbReference>
<dbReference type="EMBL" id="MT631358">
    <property type="protein sequence ID" value="QNO48683.1"/>
    <property type="molecule type" value="Genomic_DNA"/>
</dbReference>
<dbReference type="InterPro" id="IPR001680">
    <property type="entry name" value="WD40_rpt"/>
</dbReference>
<dbReference type="Pfam" id="PF08477">
    <property type="entry name" value="Roc"/>
    <property type="match status" value="1"/>
</dbReference>
<gene>
    <name evidence="4" type="ORF">AMAKCJMG_00017</name>
</gene>
<dbReference type="InterPro" id="IPR027417">
    <property type="entry name" value="P-loop_NTPase"/>
</dbReference>
<dbReference type="PANTHER" id="PTHR19876">
    <property type="entry name" value="COATOMER"/>
    <property type="match status" value="1"/>
</dbReference>
<dbReference type="SMART" id="SM00255">
    <property type="entry name" value="TIR"/>
    <property type="match status" value="1"/>
</dbReference>
<dbReference type="CDD" id="cd00200">
    <property type="entry name" value="WD40"/>
    <property type="match status" value="1"/>
</dbReference>
<dbReference type="Pfam" id="PF14280">
    <property type="entry name" value="DUF4365"/>
    <property type="match status" value="1"/>
</dbReference>
<dbReference type="PROSITE" id="PS50082">
    <property type="entry name" value="WD_REPEATS_2"/>
    <property type="match status" value="7"/>
</dbReference>
<dbReference type="GO" id="GO:0006891">
    <property type="term" value="P:intra-Golgi vesicle-mediated transport"/>
    <property type="evidence" value="ECO:0007669"/>
    <property type="project" value="TreeGrafter"/>
</dbReference>
<dbReference type="Gene3D" id="2.130.10.10">
    <property type="entry name" value="YVTN repeat-like/Quinoprotein amine dehydrogenase"/>
    <property type="match status" value="4"/>
</dbReference>
<dbReference type="InterPro" id="IPR015943">
    <property type="entry name" value="WD40/YVTN_repeat-like_dom_sf"/>
</dbReference>
<name>A0A7G9YKZ9_9EURY</name>
<dbReference type="GO" id="GO:0016020">
    <property type="term" value="C:membrane"/>
    <property type="evidence" value="ECO:0007669"/>
    <property type="project" value="UniProtKB-SubCell"/>
</dbReference>
<dbReference type="PROSITE" id="PS00675">
    <property type="entry name" value="SIGMA54_INTERACT_1"/>
    <property type="match status" value="1"/>
</dbReference>
<dbReference type="Gene3D" id="3.40.50.10140">
    <property type="entry name" value="Toll/interleukin-1 receptor homology (TIR) domain"/>
    <property type="match status" value="1"/>
</dbReference>
<evidence type="ECO:0000256" key="2">
    <source>
        <dbReference type="ARBA" id="ARBA00022737"/>
    </source>
</evidence>
<evidence type="ECO:0000259" key="3">
    <source>
        <dbReference type="PROSITE" id="PS50104"/>
    </source>
</evidence>
<dbReference type="Pfam" id="PF13676">
    <property type="entry name" value="TIR_2"/>
    <property type="match status" value="1"/>
</dbReference>
<dbReference type="InterPro" id="IPR025662">
    <property type="entry name" value="Sigma_54_int_dom_ATP-bd_1"/>
</dbReference>
<organism evidence="4">
    <name type="scientific">Candidatus Methanogaster sp. ANME-2c ERB4</name>
    <dbReference type="NCBI Taxonomy" id="2759911"/>
    <lineage>
        <taxon>Archaea</taxon>
        <taxon>Methanobacteriati</taxon>
        <taxon>Methanobacteriota</taxon>
        <taxon>Stenosarchaea group</taxon>
        <taxon>Methanomicrobia</taxon>
        <taxon>Methanosarcinales</taxon>
        <taxon>ANME-2 cluster</taxon>
        <taxon>Candidatus Methanogasteraceae</taxon>
        <taxon>Candidatus Methanogaster</taxon>
    </lineage>
</organism>
<dbReference type="SUPFAM" id="SSF52540">
    <property type="entry name" value="P-loop containing nucleoside triphosphate hydrolases"/>
    <property type="match status" value="1"/>
</dbReference>
<dbReference type="SUPFAM" id="SSF52200">
    <property type="entry name" value="Toll/Interleukin receptor TIR domain"/>
    <property type="match status" value="1"/>
</dbReference>
<dbReference type="GO" id="GO:0005737">
    <property type="term" value="C:cytoplasm"/>
    <property type="evidence" value="ECO:0007669"/>
    <property type="project" value="GOC"/>
</dbReference>
<dbReference type="InterPro" id="IPR050844">
    <property type="entry name" value="Coatomer_complex_subunit"/>
</dbReference>